<keyword evidence="2" id="KW-1185">Reference proteome</keyword>
<proteinExistence type="predicted"/>
<dbReference type="Proteomes" id="UP000294003">
    <property type="component" value="Unassembled WGS sequence"/>
</dbReference>
<organism evidence="1 2">
    <name type="scientific">Monosporascus cannonballus</name>
    <dbReference type="NCBI Taxonomy" id="155416"/>
    <lineage>
        <taxon>Eukaryota</taxon>
        <taxon>Fungi</taxon>
        <taxon>Dikarya</taxon>
        <taxon>Ascomycota</taxon>
        <taxon>Pezizomycotina</taxon>
        <taxon>Sordariomycetes</taxon>
        <taxon>Xylariomycetidae</taxon>
        <taxon>Xylariales</taxon>
        <taxon>Xylariales incertae sedis</taxon>
        <taxon>Monosporascus</taxon>
    </lineage>
</organism>
<dbReference type="EMBL" id="QJNS01000340">
    <property type="protein sequence ID" value="RYO79223.1"/>
    <property type="molecule type" value="Genomic_DNA"/>
</dbReference>
<name>A0ABY0GZX4_9PEZI</name>
<accession>A0ABY0GZX4</accession>
<evidence type="ECO:0000313" key="2">
    <source>
        <dbReference type="Proteomes" id="UP000294003"/>
    </source>
</evidence>
<gene>
    <name evidence="1" type="ORF">DL762_008271</name>
</gene>
<comment type="caution">
    <text evidence="1">The sequence shown here is derived from an EMBL/GenBank/DDBJ whole genome shotgun (WGS) entry which is preliminary data.</text>
</comment>
<protein>
    <recommendedName>
        <fullName evidence="3">Glycosyltransferase family 25 protein</fullName>
    </recommendedName>
</protein>
<dbReference type="InterPro" id="IPR002654">
    <property type="entry name" value="Glyco_trans_25"/>
</dbReference>
<dbReference type="CDD" id="cd06532">
    <property type="entry name" value="Glyco_transf_25"/>
    <property type="match status" value="1"/>
</dbReference>
<evidence type="ECO:0008006" key="3">
    <source>
        <dbReference type="Google" id="ProtNLM"/>
    </source>
</evidence>
<reference evidence="1 2" key="1">
    <citation type="submission" date="2018-06" db="EMBL/GenBank/DDBJ databases">
        <title>Complete Genomes of Monosporascus.</title>
        <authorList>
            <person name="Robinson A.J."/>
            <person name="Natvig D.O."/>
        </authorList>
    </citation>
    <scope>NUCLEOTIDE SEQUENCE [LARGE SCALE GENOMIC DNA]</scope>
    <source>
        <strain evidence="1 2">CBS 609.92</strain>
    </source>
</reference>
<sequence length="308" mass="34403">MLASRQCYYALPLFDLNKHPYCQFPSSSWNFSSGTDLPLFIKGIPSSVGTIYSDVTAHNSQPGPTDIYRVTNDTLGFSKVFVVGLPERSDKRDAMALASALTGFHVEWVDGVNGEQISDKAARFGVDRERLWNTNLGSWRGHMTAAWRIMEENLESALIMEDDVDWDTRLESQLPMIAQGARELFPAPRPRPPPSPYGWGWDLLWLGHCGEVFPELLGENKGKPTDDPGIRYMSRKFAISDDSTVPDLDKVTGLIDFRIELPHTRRVMSSYGSLGPDEAGDRGLDTKCISVTPPIFFHHKATTKPKAL</sequence>
<evidence type="ECO:0000313" key="1">
    <source>
        <dbReference type="EMBL" id="RYO79223.1"/>
    </source>
</evidence>